<sequence length="82" mass="9328">VHLPGQHMVTFFNNDSLDAIIQRAQNEKITLIAWFEANRNPALAAVAGRYIYAQFPQSQNPDLQLTDHEIENNALQLENILL</sequence>
<dbReference type="Proteomes" id="UP000789920">
    <property type="component" value="Unassembled WGS sequence"/>
</dbReference>
<evidence type="ECO:0000313" key="1">
    <source>
        <dbReference type="EMBL" id="CAG8615097.1"/>
    </source>
</evidence>
<accession>A0ACA9MYM5</accession>
<dbReference type="EMBL" id="CAJVQC010010318">
    <property type="protein sequence ID" value="CAG8615097.1"/>
    <property type="molecule type" value="Genomic_DNA"/>
</dbReference>
<evidence type="ECO:0000313" key="2">
    <source>
        <dbReference type="Proteomes" id="UP000789920"/>
    </source>
</evidence>
<comment type="caution">
    <text evidence="1">The sequence shown here is derived from an EMBL/GenBank/DDBJ whole genome shotgun (WGS) entry which is preliminary data.</text>
</comment>
<feature type="non-terminal residue" evidence="1">
    <location>
        <position position="1"/>
    </location>
</feature>
<gene>
    <name evidence="1" type="ORF">RPERSI_LOCUS6466</name>
</gene>
<protein>
    <submittedName>
        <fullName evidence="1">5993_t:CDS:1</fullName>
    </submittedName>
</protein>
<name>A0ACA9MYM5_9GLOM</name>
<keyword evidence="2" id="KW-1185">Reference proteome</keyword>
<proteinExistence type="predicted"/>
<organism evidence="1 2">
    <name type="scientific">Racocetra persica</name>
    <dbReference type="NCBI Taxonomy" id="160502"/>
    <lineage>
        <taxon>Eukaryota</taxon>
        <taxon>Fungi</taxon>
        <taxon>Fungi incertae sedis</taxon>
        <taxon>Mucoromycota</taxon>
        <taxon>Glomeromycotina</taxon>
        <taxon>Glomeromycetes</taxon>
        <taxon>Diversisporales</taxon>
        <taxon>Gigasporaceae</taxon>
        <taxon>Racocetra</taxon>
    </lineage>
</organism>
<reference evidence="1" key="1">
    <citation type="submission" date="2021-06" db="EMBL/GenBank/DDBJ databases">
        <authorList>
            <person name="Kallberg Y."/>
            <person name="Tangrot J."/>
            <person name="Rosling A."/>
        </authorList>
    </citation>
    <scope>NUCLEOTIDE SEQUENCE</scope>
    <source>
        <strain evidence="1">MA461A</strain>
    </source>
</reference>